<dbReference type="OrthoDB" id="9772862at2"/>
<dbReference type="GO" id="GO:0005524">
    <property type="term" value="F:ATP binding"/>
    <property type="evidence" value="ECO:0007669"/>
    <property type="project" value="UniProtKB-KW"/>
</dbReference>
<dbReference type="InterPro" id="IPR003593">
    <property type="entry name" value="AAA+_ATPase"/>
</dbReference>
<dbReference type="AlphaFoldDB" id="A0A518CKZ2"/>
<keyword evidence="6" id="KW-1185">Reference proteome</keyword>
<dbReference type="Proteomes" id="UP000317178">
    <property type="component" value="Chromosome"/>
</dbReference>
<dbReference type="PROSITE" id="PS50893">
    <property type="entry name" value="ABC_TRANSPORTER_2"/>
    <property type="match status" value="1"/>
</dbReference>
<dbReference type="PANTHER" id="PTHR43023">
    <property type="entry name" value="PROTEIN TRIGALACTOSYLDIACYLGLYCEROL 3, CHLOROPLASTIC"/>
    <property type="match status" value="1"/>
</dbReference>
<evidence type="ECO:0000256" key="2">
    <source>
        <dbReference type="ARBA" id="ARBA00022741"/>
    </source>
</evidence>
<dbReference type="SUPFAM" id="SSF52540">
    <property type="entry name" value="P-loop containing nucleoside triphosphate hydrolases"/>
    <property type="match status" value="1"/>
</dbReference>
<dbReference type="InterPro" id="IPR003439">
    <property type="entry name" value="ABC_transporter-like_ATP-bd"/>
</dbReference>
<keyword evidence="3 5" id="KW-0067">ATP-binding</keyword>
<organism evidence="5 6">
    <name type="scientific">Polystyrenella longa</name>
    <dbReference type="NCBI Taxonomy" id="2528007"/>
    <lineage>
        <taxon>Bacteria</taxon>
        <taxon>Pseudomonadati</taxon>
        <taxon>Planctomycetota</taxon>
        <taxon>Planctomycetia</taxon>
        <taxon>Planctomycetales</taxon>
        <taxon>Planctomycetaceae</taxon>
        <taxon>Polystyrenella</taxon>
    </lineage>
</organism>
<accession>A0A518CKZ2</accession>
<dbReference type="InterPro" id="IPR027417">
    <property type="entry name" value="P-loop_NTPase"/>
</dbReference>
<dbReference type="Gene3D" id="3.40.50.300">
    <property type="entry name" value="P-loop containing nucleotide triphosphate hydrolases"/>
    <property type="match status" value="1"/>
</dbReference>
<dbReference type="KEGG" id="plon:Pla110_15730"/>
<evidence type="ECO:0000256" key="3">
    <source>
        <dbReference type="ARBA" id="ARBA00022840"/>
    </source>
</evidence>
<keyword evidence="1" id="KW-0813">Transport</keyword>
<evidence type="ECO:0000259" key="4">
    <source>
        <dbReference type="PROSITE" id="PS50893"/>
    </source>
</evidence>
<name>A0A518CKZ2_9PLAN</name>
<dbReference type="EMBL" id="CP036281">
    <property type="protein sequence ID" value="QDU79854.1"/>
    <property type="molecule type" value="Genomic_DNA"/>
</dbReference>
<feature type="domain" description="ABC transporter" evidence="4">
    <location>
        <begin position="12"/>
        <end position="249"/>
    </location>
</feature>
<dbReference type="Pfam" id="PF00005">
    <property type="entry name" value="ABC_tran"/>
    <property type="match status" value="1"/>
</dbReference>
<evidence type="ECO:0000313" key="6">
    <source>
        <dbReference type="Proteomes" id="UP000317178"/>
    </source>
</evidence>
<proteinExistence type="predicted"/>
<evidence type="ECO:0000313" key="5">
    <source>
        <dbReference type="EMBL" id="QDU79854.1"/>
    </source>
</evidence>
<dbReference type="InterPro" id="IPR017871">
    <property type="entry name" value="ABC_transporter-like_CS"/>
</dbReference>
<sequence>MSVSSTIDPPIIALDRIFRSFGAQNVLRDLSIEVERGETLVLIGESGCGKSVTMKLMMALMEPSAGDVFWGGTNINDLSESELQRQRLKYGYLFQGAALFDSMNVFENIAFGVRQNTQIKEPDIRTIVHQCLRDVGLPESICQKKPAELSGGMKKRVGLARALALGPEVMFYDEPTTGLDPVMTDVINQLIIRTRDKNRVTSVVVTHEMSTVRKVADRVVMLYPLVRLGVDEPQVIFTGTPEELYDCEDPRVYQFVRGEAEERIQELTSV</sequence>
<keyword evidence="2" id="KW-0547">Nucleotide-binding</keyword>
<dbReference type="SMART" id="SM00382">
    <property type="entry name" value="AAA"/>
    <property type="match status" value="1"/>
</dbReference>
<dbReference type="PANTHER" id="PTHR43023:SF6">
    <property type="entry name" value="INTERMEMBRANE PHOSPHOLIPID TRANSPORT SYSTEM ATP-BINDING PROTEIN MLAF"/>
    <property type="match status" value="1"/>
</dbReference>
<dbReference type="PROSITE" id="PS00211">
    <property type="entry name" value="ABC_TRANSPORTER_1"/>
    <property type="match status" value="1"/>
</dbReference>
<evidence type="ECO:0000256" key="1">
    <source>
        <dbReference type="ARBA" id="ARBA00022448"/>
    </source>
</evidence>
<dbReference type="GO" id="GO:0016887">
    <property type="term" value="F:ATP hydrolysis activity"/>
    <property type="evidence" value="ECO:0007669"/>
    <property type="project" value="InterPro"/>
</dbReference>
<protein>
    <submittedName>
        <fullName evidence="5">Putative ABC transporter ATP-binding protein</fullName>
    </submittedName>
</protein>
<reference evidence="5 6" key="1">
    <citation type="submission" date="2019-02" db="EMBL/GenBank/DDBJ databases">
        <title>Deep-cultivation of Planctomycetes and their phenomic and genomic characterization uncovers novel biology.</title>
        <authorList>
            <person name="Wiegand S."/>
            <person name="Jogler M."/>
            <person name="Boedeker C."/>
            <person name="Pinto D."/>
            <person name="Vollmers J."/>
            <person name="Rivas-Marin E."/>
            <person name="Kohn T."/>
            <person name="Peeters S.H."/>
            <person name="Heuer A."/>
            <person name="Rast P."/>
            <person name="Oberbeckmann S."/>
            <person name="Bunk B."/>
            <person name="Jeske O."/>
            <person name="Meyerdierks A."/>
            <person name="Storesund J.E."/>
            <person name="Kallscheuer N."/>
            <person name="Luecker S."/>
            <person name="Lage O.M."/>
            <person name="Pohl T."/>
            <person name="Merkel B.J."/>
            <person name="Hornburger P."/>
            <person name="Mueller R.-W."/>
            <person name="Bruemmer F."/>
            <person name="Labrenz M."/>
            <person name="Spormann A.M."/>
            <person name="Op den Camp H."/>
            <person name="Overmann J."/>
            <person name="Amann R."/>
            <person name="Jetten M.S.M."/>
            <person name="Mascher T."/>
            <person name="Medema M.H."/>
            <person name="Devos D.P."/>
            <person name="Kaster A.-K."/>
            <person name="Ovreas L."/>
            <person name="Rohde M."/>
            <person name="Galperin M.Y."/>
            <person name="Jogler C."/>
        </authorList>
    </citation>
    <scope>NUCLEOTIDE SEQUENCE [LARGE SCALE GENOMIC DNA]</scope>
    <source>
        <strain evidence="5 6">Pla110</strain>
    </source>
</reference>
<dbReference type="RefSeq" id="WP_144994788.1">
    <property type="nucleotide sequence ID" value="NZ_CP036281.1"/>
</dbReference>
<gene>
    <name evidence="5" type="ORF">Pla110_15730</name>
</gene>